<protein>
    <submittedName>
        <fullName evidence="2">T11 class I MHC gene (exon 5)</fullName>
    </submittedName>
</protein>
<reference evidence="2" key="2">
    <citation type="submission" date="1989-08" db="EMBL/GenBank/DDBJ databases">
        <authorList>
            <person name="Brorson K."/>
        </authorList>
    </citation>
    <scope>NUCLEOTIDE SEQUENCE</scope>
    <source>
        <strain evidence="2">domesticus</strain>
    </source>
</reference>
<feature type="transmembrane region" description="Helical" evidence="1">
    <location>
        <begin position="12"/>
        <end position="28"/>
    </location>
</feature>
<keyword evidence="1" id="KW-1133">Transmembrane helix</keyword>
<evidence type="ECO:0000256" key="1">
    <source>
        <dbReference type="SAM" id="Phobius"/>
    </source>
</evidence>
<keyword evidence="1" id="KW-0472">Membrane</keyword>
<proteinExistence type="predicted"/>
<reference evidence="2" key="1">
    <citation type="journal article" date="1989" name="J. Exp. Med.">
        <title>Comparison of exon 5 sequences from 35 class I genes of the BALB/c mouse.</title>
        <authorList>
            <person name="Brorson K.A."/>
            <person name="Hunt S.W. III"/>
            <person name="Hunkapiller T."/>
            <person name="Sun Y.H."/>
            <person name="Cheroutre H."/>
            <person name="Nickerson D.A."/>
            <person name="Hood L."/>
        </authorList>
    </citation>
    <scope>NUCLEOTIDE SEQUENCE</scope>
    <source>
        <strain evidence="2">domesticus</strain>
    </source>
</reference>
<keyword evidence="1" id="KW-0812">Transmembrane</keyword>
<organism evidence="2">
    <name type="scientific">Mus musculus</name>
    <name type="common">Mouse</name>
    <dbReference type="NCBI Taxonomy" id="10090"/>
    <lineage>
        <taxon>Eukaryota</taxon>
        <taxon>Metazoa</taxon>
        <taxon>Chordata</taxon>
        <taxon>Craniata</taxon>
        <taxon>Vertebrata</taxon>
        <taxon>Euteleostomi</taxon>
        <taxon>Mammalia</taxon>
        <taxon>Eutheria</taxon>
        <taxon>Euarchontoglires</taxon>
        <taxon>Glires</taxon>
        <taxon>Rodentia</taxon>
        <taxon>Myomorpha</taxon>
        <taxon>Muroidea</taxon>
        <taxon>Muridae</taxon>
        <taxon>Murinae</taxon>
        <taxon>Mus</taxon>
        <taxon>Mus</taxon>
    </lineage>
</organism>
<dbReference type="EMBL" id="X16217">
    <property type="protein sequence ID" value="CAA34336.1"/>
    <property type="molecule type" value="Genomic_DNA"/>
</dbReference>
<accession>Q31225</accession>
<sequence length="29" mass="3094">PPQSSMPNRTIVRAVLGAMVVLGLMSRVL</sequence>
<dbReference type="AlphaFoldDB" id="Q31225"/>
<dbReference type="PIR" id="PS0132">
    <property type="entry name" value="PS0132"/>
</dbReference>
<evidence type="ECO:0000313" key="2">
    <source>
        <dbReference type="EMBL" id="CAA34336.1"/>
    </source>
</evidence>
<name>Q31225_MOUSE</name>